<organism evidence="2 3">
    <name type="scientific">Nocardioides mangrovi</name>
    <dbReference type="NCBI Taxonomy" id="2874580"/>
    <lineage>
        <taxon>Bacteria</taxon>
        <taxon>Bacillati</taxon>
        <taxon>Actinomycetota</taxon>
        <taxon>Actinomycetes</taxon>
        <taxon>Propionibacteriales</taxon>
        <taxon>Nocardioidaceae</taxon>
        <taxon>Nocardioides</taxon>
    </lineage>
</organism>
<keyword evidence="1" id="KW-1133">Transmembrane helix</keyword>
<feature type="transmembrane region" description="Helical" evidence="1">
    <location>
        <begin position="81"/>
        <end position="98"/>
    </location>
</feature>
<comment type="caution">
    <text evidence="2">The sequence shown here is derived from an EMBL/GenBank/DDBJ whole genome shotgun (WGS) entry which is preliminary data.</text>
</comment>
<reference evidence="2 3" key="1">
    <citation type="submission" date="2021-09" db="EMBL/GenBank/DDBJ databases">
        <title>Whole genome sequence of Nocardioides sp. GBK3QG-3.</title>
        <authorList>
            <person name="Tuo L."/>
        </authorList>
    </citation>
    <scope>NUCLEOTIDE SEQUENCE [LARGE SCALE GENOMIC DNA]</scope>
    <source>
        <strain evidence="2 3">GBK3QG-3</strain>
    </source>
</reference>
<feature type="transmembrane region" description="Helical" evidence="1">
    <location>
        <begin position="16"/>
        <end position="37"/>
    </location>
</feature>
<dbReference type="Proteomes" id="UP000780875">
    <property type="component" value="Unassembled WGS sequence"/>
</dbReference>
<keyword evidence="3" id="KW-1185">Reference proteome</keyword>
<evidence type="ECO:0000313" key="3">
    <source>
        <dbReference type="Proteomes" id="UP000780875"/>
    </source>
</evidence>
<gene>
    <name evidence="2" type="ORF">K8U61_00705</name>
</gene>
<keyword evidence="1" id="KW-0812">Transmembrane</keyword>
<protein>
    <submittedName>
        <fullName evidence="2">Uncharacterized protein</fullName>
    </submittedName>
</protein>
<keyword evidence="1" id="KW-0472">Membrane</keyword>
<name>A0ABS7U7K2_9ACTN</name>
<dbReference type="EMBL" id="JAIQZJ010000001">
    <property type="protein sequence ID" value="MBZ5736662.1"/>
    <property type="molecule type" value="Genomic_DNA"/>
</dbReference>
<sequence>MSGGATAATRLRVSQVVWLAAVVCALFLAVGALLIALDANPDNALVKLVHDVADALDLGVFSLNNGIFTFDGKDAQTKSALANWGLAAIGYLVVGRILERIIRP</sequence>
<accession>A0ABS7U7K2</accession>
<evidence type="ECO:0000256" key="1">
    <source>
        <dbReference type="SAM" id="Phobius"/>
    </source>
</evidence>
<evidence type="ECO:0000313" key="2">
    <source>
        <dbReference type="EMBL" id="MBZ5736662.1"/>
    </source>
</evidence>
<dbReference type="RefSeq" id="WP_224121036.1">
    <property type="nucleotide sequence ID" value="NZ_JAIQZJ010000001.1"/>
</dbReference>
<proteinExistence type="predicted"/>